<dbReference type="PANTHER" id="PTHR10984">
    <property type="entry name" value="ENDOPLASMIC RETICULUM-GOLGI INTERMEDIATE COMPARTMENT PROTEIN"/>
    <property type="match status" value="1"/>
</dbReference>
<evidence type="ECO:0000256" key="6">
    <source>
        <dbReference type="SAM" id="Phobius"/>
    </source>
</evidence>
<gene>
    <name evidence="9" type="ORF">PPERSA_01667</name>
</gene>
<evidence type="ECO:0000256" key="4">
    <source>
        <dbReference type="ARBA" id="ARBA00022989"/>
    </source>
</evidence>
<dbReference type="InParanoid" id="A0A0V0R1E1"/>
<dbReference type="InterPro" id="IPR045888">
    <property type="entry name" value="Erv"/>
</dbReference>
<evidence type="ECO:0000256" key="3">
    <source>
        <dbReference type="ARBA" id="ARBA00022692"/>
    </source>
</evidence>
<dbReference type="InterPro" id="IPR039542">
    <property type="entry name" value="Erv_N"/>
</dbReference>
<accession>A0A0V0R1E1</accession>
<comment type="caution">
    <text evidence="9">The sequence shown here is derived from an EMBL/GenBank/DDBJ whole genome shotgun (WGS) entry which is preliminary data.</text>
</comment>
<sequence>MGFGNRLKSFDVYRKLPQDLTQPTLSGALVSIISTLIMITLFLTEFSAFLEVNETSEMFVDYSRSEQKLQVNLDLVFYNLPCDIVSLDAQDVMGSHHVNLVGDLKKIRIDKNEKVIEEINAISKKGDDHSGHSHDQSSSLDLERAKKAFKDREGCQLKGYIFVNKVPGNFHISSHAYGNKISQIFQQSGIKTLDLSHKLNHLSFGKMAEINQIQKKFTKGVLNPLDGTQKTKPEKMKNQGIMYQYYISIVPSIFEDLRGKIYNVFQFTSNNNELHTQHLPAVYFRYDLSPVTVRFKLVRESFFHFLVQICAIIGGVFTVAGIIDGMVHKSVKAIFKKAEINKLS</sequence>
<keyword evidence="3 6" id="KW-0812">Transmembrane</keyword>
<evidence type="ECO:0000259" key="7">
    <source>
        <dbReference type="Pfam" id="PF07970"/>
    </source>
</evidence>
<keyword evidence="5 6" id="KW-0472">Membrane</keyword>
<name>A0A0V0R1E1_PSEPJ</name>
<dbReference type="OrthoDB" id="270930at2759"/>
<dbReference type="GO" id="GO:0030134">
    <property type="term" value="C:COPII-coated ER to Golgi transport vesicle"/>
    <property type="evidence" value="ECO:0007669"/>
    <property type="project" value="TreeGrafter"/>
</dbReference>
<comment type="subcellular location">
    <subcellularLocation>
        <location evidence="1">Membrane</location>
        <topology evidence="1">Multi-pass membrane protein</topology>
    </subcellularLocation>
</comment>
<dbReference type="GO" id="GO:0016020">
    <property type="term" value="C:membrane"/>
    <property type="evidence" value="ECO:0007669"/>
    <property type="project" value="UniProtKB-SubCell"/>
</dbReference>
<dbReference type="OMA" id="QRHEGCR"/>
<dbReference type="InterPro" id="IPR012936">
    <property type="entry name" value="Erv_C"/>
</dbReference>
<dbReference type="GO" id="GO:0005783">
    <property type="term" value="C:endoplasmic reticulum"/>
    <property type="evidence" value="ECO:0007669"/>
    <property type="project" value="TreeGrafter"/>
</dbReference>
<dbReference type="Pfam" id="PF07970">
    <property type="entry name" value="COPIIcoated_ERV"/>
    <property type="match status" value="1"/>
</dbReference>
<protein>
    <recommendedName>
        <fullName evidence="11">Endoplasmic reticulum vesicle transporter, C-terminal</fullName>
    </recommendedName>
</protein>
<keyword evidence="4 6" id="KW-1133">Transmembrane helix</keyword>
<evidence type="ECO:0000313" key="9">
    <source>
        <dbReference type="EMBL" id="KRX08122.1"/>
    </source>
</evidence>
<organism evidence="9 10">
    <name type="scientific">Pseudocohnilembus persalinus</name>
    <name type="common">Ciliate</name>
    <dbReference type="NCBI Taxonomy" id="266149"/>
    <lineage>
        <taxon>Eukaryota</taxon>
        <taxon>Sar</taxon>
        <taxon>Alveolata</taxon>
        <taxon>Ciliophora</taxon>
        <taxon>Intramacronucleata</taxon>
        <taxon>Oligohymenophorea</taxon>
        <taxon>Scuticociliatia</taxon>
        <taxon>Philasterida</taxon>
        <taxon>Pseudocohnilembidae</taxon>
        <taxon>Pseudocohnilembus</taxon>
    </lineage>
</organism>
<feature type="domain" description="Endoplasmic reticulum vesicle transporter C-terminal" evidence="7">
    <location>
        <begin position="144"/>
        <end position="324"/>
    </location>
</feature>
<evidence type="ECO:0000256" key="1">
    <source>
        <dbReference type="ARBA" id="ARBA00004141"/>
    </source>
</evidence>
<comment type="similarity">
    <text evidence="2">Belongs to the ERGIC family.</text>
</comment>
<feature type="domain" description="Endoplasmic reticulum vesicle transporter N-terminal" evidence="8">
    <location>
        <begin position="7"/>
        <end position="97"/>
    </location>
</feature>
<dbReference type="Proteomes" id="UP000054937">
    <property type="component" value="Unassembled WGS sequence"/>
</dbReference>
<keyword evidence="10" id="KW-1185">Reference proteome</keyword>
<evidence type="ECO:0000256" key="2">
    <source>
        <dbReference type="ARBA" id="ARBA00005648"/>
    </source>
</evidence>
<proteinExistence type="inferred from homology"/>
<dbReference type="Pfam" id="PF13850">
    <property type="entry name" value="ERGIC_N"/>
    <property type="match status" value="1"/>
</dbReference>
<evidence type="ECO:0008006" key="11">
    <source>
        <dbReference type="Google" id="ProtNLM"/>
    </source>
</evidence>
<dbReference type="EMBL" id="LDAU01000073">
    <property type="protein sequence ID" value="KRX08122.1"/>
    <property type="molecule type" value="Genomic_DNA"/>
</dbReference>
<feature type="transmembrane region" description="Helical" evidence="6">
    <location>
        <begin position="302"/>
        <end position="323"/>
    </location>
</feature>
<evidence type="ECO:0000256" key="5">
    <source>
        <dbReference type="ARBA" id="ARBA00023136"/>
    </source>
</evidence>
<reference evidence="9 10" key="1">
    <citation type="journal article" date="2015" name="Sci. Rep.">
        <title>Genome of the facultative scuticociliatosis pathogen Pseudocohnilembus persalinus provides insight into its virulence through horizontal gene transfer.</title>
        <authorList>
            <person name="Xiong J."/>
            <person name="Wang G."/>
            <person name="Cheng J."/>
            <person name="Tian M."/>
            <person name="Pan X."/>
            <person name="Warren A."/>
            <person name="Jiang C."/>
            <person name="Yuan D."/>
            <person name="Miao W."/>
        </authorList>
    </citation>
    <scope>NUCLEOTIDE SEQUENCE [LARGE SCALE GENOMIC DNA]</scope>
    <source>
        <strain evidence="9">36N120E</strain>
    </source>
</reference>
<evidence type="ECO:0000259" key="8">
    <source>
        <dbReference type="Pfam" id="PF13850"/>
    </source>
</evidence>
<dbReference type="AlphaFoldDB" id="A0A0V0R1E1"/>
<dbReference type="PANTHER" id="PTHR10984:SF25">
    <property type="entry name" value="ENDOPLASMIC RETICULUM-GOLGI INTERMEDIATE COMPARTMENT PROTEIN 3"/>
    <property type="match status" value="1"/>
</dbReference>
<feature type="transmembrane region" description="Helical" evidence="6">
    <location>
        <begin position="20"/>
        <end position="43"/>
    </location>
</feature>
<evidence type="ECO:0000313" key="10">
    <source>
        <dbReference type="Proteomes" id="UP000054937"/>
    </source>
</evidence>